<evidence type="ECO:0000256" key="8">
    <source>
        <dbReference type="ARBA" id="ARBA00048679"/>
    </source>
</evidence>
<comment type="caution">
    <text evidence="12">The sequence shown here is derived from an EMBL/GenBank/DDBJ whole genome shotgun (WGS) entry which is preliminary data.</text>
</comment>
<organism evidence="12 13">
    <name type="scientific">Centaurea solstitialis</name>
    <name type="common">yellow star-thistle</name>
    <dbReference type="NCBI Taxonomy" id="347529"/>
    <lineage>
        <taxon>Eukaryota</taxon>
        <taxon>Viridiplantae</taxon>
        <taxon>Streptophyta</taxon>
        <taxon>Embryophyta</taxon>
        <taxon>Tracheophyta</taxon>
        <taxon>Spermatophyta</taxon>
        <taxon>Magnoliopsida</taxon>
        <taxon>eudicotyledons</taxon>
        <taxon>Gunneridae</taxon>
        <taxon>Pentapetalae</taxon>
        <taxon>asterids</taxon>
        <taxon>campanulids</taxon>
        <taxon>Asterales</taxon>
        <taxon>Asteraceae</taxon>
        <taxon>Carduoideae</taxon>
        <taxon>Cardueae</taxon>
        <taxon>Centaureinae</taxon>
        <taxon>Centaurea</taxon>
    </lineage>
</organism>
<dbReference type="FunFam" id="1.10.510.10:FF:001023">
    <property type="entry name" value="Os07g0541700 protein"/>
    <property type="match status" value="1"/>
</dbReference>
<dbReference type="PROSITE" id="PS00107">
    <property type="entry name" value="PROTEIN_KINASE_ATP"/>
    <property type="match status" value="1"/>
</dbReference>
<comment type="catalytic activity">
    <reaction evidence="7">
        <text>L-threonyl-[protein] + ATP = O-phospho-L-threonyl-[protein] + ADP + H(+)</text>
        <dbReference type="Rhea" id="RHEA:46608"/>
        <dbReference type="Rhea" id="RHEA-COMP:11060"/>
        <dbReference type="Rhea" id="RHEA-COMP:11605"/>
        <dbReference type="ChEBI" id="CHEBI:15378"/>
        <dbReference type="ChEBI" id="CHEBI:30013"/>
        <dbReference type="ChEBI" id="CHEBI:30616"/>
        <dbReference type="ChEBI" id="CHEBI:61977"/>
        <dbReference type="ChEBI" id="CHEBI:456216"/>
        <dbReference type="EC" id="2.7.11.1"/>
    </reaction>
</comment>
<dbReference type="Pfam" id="PF07714">
    <property type="entry name" value="PK_Tyr_Ser-Thr"/>
    <property type="match status" value="1"/>
</dbReference>
<dbReference type="Proteomes" id="UP001172457">
    <property type="component" value="Chromosome 3"/>
</dbReference>
<dbReference type="InterPro" id="IPR001245">
    <property type="entry name" value="Ser-Thr/Tyr_kinase_cat_dom"/>
</dbReference>
<dbReference type="GO" id="GO:0005524">
    <property type="term" value="F:ATP binding"/>
    <property type="evidence" value="ECO:0007669"/>
    <property type="project" value="UniProtKB-UniRule"/>
</dbReference>
<feature type="binding site" evidence="9">
    <location>
        <position position="299"/>
    </location>
    <ligand>
        <name>ATP</name>
        <dbReference type="ChEBI" id="CHEBI:30616"/>
    </ligand>
</feature>
<keyword evidence="13" id="KW-1185">Reference proteome</keyword>
<dbReference type="GO" id="GO:0004714">
    <property type="term" value="F:transmembrane receptor protein tyrosine kinase activity"/>
    <property type="evidence" value="ECO:0007669"/>
    <property type="project" value="InterPro"/>
</dbReference>
<name>A0AA38TCL2_9ASTR</name>
<feature type="domain" description="Protein kinase" evidence="11">
    <location>
        <begin position="268"/>
        <end position="578"/>
    </location>
</feature>
<proteinExistence type="predicted"/>
<reference evidence="12" key="1">
    <citation type="submission" date="2023-03" db="EMBL/GenBank/DDBJ databases">
        <title>Chromosome-scale reference genome and RAD-based genetic map of yellow starthistle (Centaurea solstitialis) reveal putative structural variation and QTLs associated with invader traits.</title>
        <authorList>
            <person name="Reatini B."/>
            <person name="Cang F.A."/>
            <person name="Jiang Q."/>
            <person name="Mckibben M.T.W."/>
            <person name="Barker M.S."/>
            <person name="Rieseberg L.H."/>
            <person name="Dlugosch K.M."/>
        </authorList>
    </citation>
    <scope>NUCLEOTIDE SEQUENCE</scope>
    <source>
        <strain evidence="12">CAN-66</strain>
        <tissue evidence="12">Leaf</tissue>
    </source>
</reference>
<evidence type="ECO:0000256" key="2">
    <source>
        <dbReference type="ARBA" id="ARBA00022527"/>
    </source>
</evidence>
<keyword evidence="5" id="KW-0418">Kinase</keyword>
<dbReference type="GO" id="GO:0004674">
    <property type="term" value="F:protein serine/threonine kinase activity"/>
    <property type="evidence" value="ECO:0007669"/>
    <property type="project" value="UniProtKB-KW"/>
</dbReference>
<evidence type="ECO:0000256" key="6">
    <source>
        <dbReference type="ARBA" id="ARBA00022840"/>
    </source>
</evidence>
<evidence type="ECO:0000313" key="12">
    <source>
        <dbReference type="EMBL" id="KAJ9558479.1"/>
    </source>
</evidence>
<dbReference type="PANTHER" id="PTHR27003:SF359">
    <property type="entry name" value="SERINE_THREONINE-PROTEIN KINASE UNC-51-RELATED"/>
    <property type="match status" value="1"/>
</dbReference>
<keyword evidence="4 9" id="KW-0547">Nucleotide-binding</keyword>
<dbReference type="GO" id="GO:0005886">
    <property type="term" value="C:plasma membrane"/>
    <property type="evidence" value="ECO:0007669"/>
    <property type="project" value="TreeGrafter"/>
</dbReference>
<keyword evidence="3" id="KW-0808">Transferase</keyword>
<keyword evidence="6 9" id="KW-0067">ATP-binding</keyword>
<dbReference type="EMBL" id="JARYMX010000003">
    <property type="protein sequence ID" value="KAJ9558479.1"/>
    <property type="molecule type" value="Genomic_DNA"/>
</dbReference>
<evidence type="ECO:0000259" key="11">
    <source>
        <dbReference type="PROSITE" id="PS50011"/>
    </source>
</evidence>
<dbReference type="PANTHER" id="PTHR27003">
    <property type="entry name" value="OS07G0166700 PROTEIN"/>
    <property type="match status" value="1"/>
</dbReference>
<dbReference type="GO" id="GO:0009506">
    <property type="term" value="C:plasmodesma"/>
    <property type="evidence" value="ECO:0007669"/>
    <property type="project" value="TreeGrafter"/>
</dbReference>
<dbReference type="InterPro" id="IPR017441">
    <property type="entry name" value="Protein_kinase_ATP_BS"/>
</dbReference>
<evidence type="ECO:0000256" key="5">
    <source>
        <dbReference type="ARBA" id="ARBA00022777"/>
    </source>
</evidence>
<accession>A0AA38TCL2</accession>
<evidence type="ECO:0000256" key="3">
    <source>
        <dbReference type="ARBA" id="ARBA00022679"/>
    </source>
</evidence>
<evidence type="ECO:0000256" key="9">
    <source>
        <dbReference type="PROSITE-ProRule" id="PRU10141"/>
    </source>
</evidence>
<feature type="region of interest" description="Disordered" evidence="10">
    <location>
        <begin position="559"/>
        <end position="583"/>
    </location>
</feature>
<evidence type="ECO:0000256" key="1">
    <source>
        <dbReference type="ARBA" id="ARBA00012513"/>
    </source>
</evidence>
<comment type="catalytic activity">
    <reaction evidence="8">
        <text>L-seryl-[protein] + ATP = O-phospho-L-seryl-[protein] + ADP + H(+)</text>
        <dbReference type="Rhea" id="RHEA:17989"/>
        <dbReference type="Rhea" id="RHEA-COMP:9863"/>
        <dbReference type="Rhea" id="RHEA-COMP:11604"/>
        <dbReference type="ChEBI" id="CHEBI:15378"/>
        <dbReference type="ChEBI" id="CHEBI:29999"/>
        <dbReference type="ChEBI" id="CHEBI:30616"/>
        <dbReference type="ChEBI" id="CHEBI:83421"/>
        <dbReference type="ChEBI" id="CHEBI:456216"/>
        <dbReference type="EC" id="2.7.11.1"/>
    </reaction>
</comment>
<sequence length="935" mass="108015">MKVPQPNLEKLFPHRTKSAALSTWEEALALQVLHIQSYDSENHQTRHSIPSPNHQHPPFELSWHPLLESLNPPIPKGIFFNIGVLLISRLGPRNQPNTQLYTKVAGTHFYLDPIYNASDILRKKADVYSFGVVMFEMLSGMPAYQERSFEDGVPQYLINRVRLLAHRYSVTRLNELIDPKMKDHIDIPSSDIFIQIAHQCISLDVEKRPTMDRIIDRIKNALENQEQRDASTINIQSQQYQSTMSSSGLNLENFLIPLAEIKRATKNFSSKTQIGAGGFGNVYRGQLSECWQNRMAAIKRLGQDSSQGAVEFHNELKLISTFHHQNIIGFIGYCVEDNEIIIVLEYAINGSIDHYLGQANKNRCLTWAQRLKICLGAASGLNYLHSGLGDDGRVIHRDPKSSNILLDENMEAKVCDFGLSVVCPRNQPHIKADPAGTYFYVDPYFLQNGLLREESDVYTFGLVLFEMLRGCCFLDSWNRVRQRTVIWSVCCSNKLFYNNKLEKRAQSHLVTHTEFQQFQATLDASLTKTFTEINKLFTDGLTQLSERIRGIEETCQVAARRPTRRHDDHDDHDHHEGERKCRRDAIVLTGSQEMDTEPELQSTSDFLSSVQEEIPAEGGEERGVRFSGASSSMSEIDRVLELLENVASDIRDYQVPNEEINDARCGEDSKLKDMFDDVEFDFEKEEPVEDVEGPMLEEVLPQDDLMPVDPKKVELWERMKASSGKFLKKTEWNRFTRANEKYLEEKYKNRFRYHERKLSYVKLYGIENLKEELRREYIHMRKVNKQRKEELVSDYKFVAVKSYKTNKLSSYFYPVITFTRDDGKEYVITEADFQDVSYDVIFGILYDLKGKAFRSEEEIIALTTIVRHIKASISLAHLYDFQLGLENWTSKLFCHKPQRSLIGDEKDLVMYTVFYDADETRISCVYPDGCRIRQN</sequence>
<evidence type="ECO:0000256" key="4">
    <source>
        <dbReference type="ARBA" id="ARBA00022741"/>
    </source>
</evidence>
<dbReference type="PROSITE" id="PS50011">
    <property type="entry name" value="PROTEIN_KINASE_DOM"/>
    <property type="match status" value="2"/>
</dbReference>
<dbReference type="AlphaFoldDB" id="A0AA38TCL2"/>
<dbReference type="SUPFAM" id="SSF56112">
    <property type="entry name" value="Protein kinase-like (PK-like)"/>
    <property type="match status" value="2"/>
</dbReference>
<dbReference type="EC" id="2.7.11.1" evidence="1"/>
<dbReference type="FunFam" id="3.30.200.20:FF:000039">
    <property type="entry name" value="receptor-like protein kinase FERONIA"/>
    <property type="match status" value="1"/>
</dbReference>
<dbReference type="InterPro" id="IPR000719">
    <property type="entry name" value="Prot_kinase_dom"/>
</dbReference>
<keyword evidence="2" id="KW-0723">Serine/threonine-protein kinase</keyword>
<feature type="domain" description="Protein kinase" evidence="11">
    <location>
        <begin position="1"/>
        <end position="222"/>
    </location>
</feature>
<dbReference type="Pfam" id="PF00069">
    <property type="entry name" value="Pkinase"/>
    <property type="match status" value="1"/>
</dbReference>
<dbReference type="InterPro" id="IPR011009">
    <property type="entry name" value="Kinase-like_dom_sf"/>
</dbReference>
<dbReference type="Gene3D" id="1.10.510.10">
    <property type="entry name" value="Transferase(Phosphotransferase) domain 1"/>
    <property type="match status" value="2"/>
</dbReference>
<gene>
    <name evidence="12" type="ORF">OSB04_013093</name>
</gene>
<evidence type="ECO:0000313" key="13">
    <source>
        <dbReference type="Proteomes" id="UP001172457"/>
    </source>
</evidence>
<dbReference type="Gene3D" id="3.30.200.20">
    <property type="entry name" value="Phosphorylase Kinase, domain 1"/>
    <property type="match status" value="1"/>
</dbReference>
<feature type="compositionally biased region" description="Basic and acidic residues" evidence="10">
    <location>
        <begin position="565"/>
        <end position="583"/>
    </location>
</feature>
<dbReference type="InterPro" id="IPR045272">
    <property type="entry name" value="ANXUR1/2-like"/>
</dbReference>
<protein>
    <recommendedName>
        <fullName evidence="1">non-specific serine/threonine protein kinase</fullName>
        <ecNumber evidence="1">2.7.11.1</ecNumber>
    </recommendedName>
</protein>
<evidence type="ECO:0000256" key="10">
    <source>
        <dbReference type="SAM" id="MobiDB-lite"/>
    </source>
</evidence>
<evidence type="ECO:0000256" key="7">
    <source>
        <dbReference type="ARBA" id="ARBA00047899"/>
    </source>
</evidence>